<gene>
    <name evidence="1" type="ORF">V2H41_05935</name>
</gene>
<organism evidence="1 2">
    <name type="scientific">Niabella digestorum</name>
    <dbReference type="NCBI Taxonomy" id="3117701"/>
    <lineage>
        <taxon>Bacteria</taxon>
        <taxon>Pseudomonadati</taxon>
        <taxon>Bacteroidota</taxon>
        <taxon>Chitinophagia</taxon>
        <taxon>Chitinophagales</taxon>
        <taxon>Chitinophagaceae</taxon>
        <taxon>Niabella</taxon>
    </lineage>
</organism>
<dbReference type="RefSeq" id="WP_330974219.1">
    <property type="nucleotide sequence ID" value="NZ_JAZGLY010000003.1"/>
</dbReference>
<comment type="caution">
    <text evidence="1">The sequence shown here is derived from an EMBL/GenBank/DDBJ whole genome shotgun (WGS) entry which is preliminary data.</text>
</comment>
<keyword evidence="2" id="KW-1185">Reference proteome</keyword>
<dbReference type="InterPro" id="IPR011989">
    <property type="entry name" value="ARM-like"/>
</dbReference>
<evidence type="ECO:0000313" key="1">
    <source>
        <dbReference type="EMBL" id="MEE6186809.1"/>
    </source>
</evidence>
<sequence>MKLSVILQNAYSKEQATQIVKWVGSNQQRFDELLHWFLSDDNKIVQRAAWPLSYCIAQHPQLINKHYDTLIAQLQASDKPSAVRRNILRAFDQIPQIPEKYHGIIMDACFRYIEDPEETIASQAFALGILAKLSKLYPEIRQELCTIIESRLPYATPAFKSRAKKILSGKW</sequence>
<reference evidence="1 2" key="1">
    <citation type="submission" date="2024-01" db="EMBL/GenBank/DDBJ databases">
        <title>Niabella digestum sp. nov., isolated from waste digestion system.</title>
        <authorList>
            <person name="Zhang L."/>
        </authorList>
    </citation>
    <scope>NUCLEOTIDE SEQUENCE [LARGE SCALE GENOMIC DNA]</scope>
    <source>
        <strain evidence="1 2">A18</strain>
    </source>
</reference>
<dbReference type="Proteomes" id="UP001357452">
    <property type="component" value="Unassembled WGS sequence"/>
</dbReference>
<accession>A0ABU7RFN3</accession>
<dbReference type="SUPFAM" id="SSF48371">
    <property type="entry name" value="ARM repeat"/>
    <property type="match status" value="1"/>
</dbReference>
<dbReference type="Gene3D" id="1.25.10.10">
    <property type="entry name" value="Leucine-rich Repeat Variant"/>
    <property type="match status" value="1"/>
</dbReference>
<protein>
    <recommendedName>
        <fullName evidence="3">HEAT repeat domain-containing protein</fullName>
    </recommendedName>
</protein>
<proteinExistence type="predicted"/>
<dbReference type="InterPro" id="IPR016024">
    <property type="entry name" value="ARM-type_fold"/>
</dbReference>
<evidence type="ECO:0000313" key="2">
    <source>
        <dbReference type="Proteomes" id="UP001357452"/>
    </source>
</evidence>
<evidence type="ECO:0008006" key="3">
    <source>
        <dbReference type="Google" id="ProtNLM"/>
    </source>
</evidence>
<dbReference type="EMBL" id="JAZGLY010000003">
    <property type="protein sequence ID" value="MEE6186809.1"/>
    <property type="molecule type" value="Genomic_DNA"/>
</dbReference>
<name>A0ABU7RFN3_9BACT</name>